<proteinExistence type="predicted"/>
<dbReference type="VEuPathDB" id="FungiDB:SDRG_10637"/>
<protein>
    <recommendedName>
        <fullName evidence="3">F-box domain-containing protein</fullName>
    </recommendedName>
</protein>
<dbReference type="AlphaFoldDB" id="T0RHR0"/>
<dbReference type="OrthoDB" id="71745at2759"/>
<dbReference type="InParanoid" id="T0RHR0"/>
<dbReference type="InterPro" id="IPR032675">
    <property type="entry name" value="LRR_dom_sf"/>
</dbReference>
<dbReference type="EMBL" id="JH767167">
    <property type="protein sequence ID" value="EQC31853.1"/>
    <property type="molecule type" value="Genomic_DNA"/>
</dbReference>
<evidence type="ECO:0000313" key="2">
    <source>
        <dbReference type="Proteomes" id="UP000030762"/>
    </source>
</evidence>
<accession>T0RHR0</accession>
<dbReference type="SUPFAM" id="SSF52047">
    <property type="entry name" value="RNI-like"/>
    <property type="match status" value="1"/>
</dbReference>
<dbReference type="Gene3D" id="3.80.10.10">
    <property type="entry name" value="Ribonuclease Inhibitor"/>
    <property type="match status" value="2"/>
</dbReference>
<dbReference type="RefSeq" id="XP_008614860.1">
    <property type="nucleotide sequence ID" value="XM_008616638.1"/>
</dbReference>
<name>T0RHR0_SAPDV</name>
<sequence>MLPQDLVLVVARYIEEPDDFLSFLDALPAGDRGPSLGSLVALATMRPASTLWPRLLLSSVASNRQRKLLCDAMRSHPCVELDVEGLGLWAPHIPPSTRLRMSLEKSHVDNTLPVAIVSALCELEIVLDTPSSISTFASFLQTLPRLRVLRLECLWTSLGSPPCLEPLLDGLRQVRLESTGFSFQRGHVLSTATVAAIAQVLTAQSVRDVSFRSVDVTPETGDFLCAALQTSRSLQRLTLQESHTLVAALARTTRELPHLKHLALNDVSWRHLETFWSRLPIMKRLSTLHLWLDHGRLNDDEFGRFVSVLGQLQLWTLQLHAKNLLLNYPGRVALLLAALAPQSDLVALTLHFTMLSNDDLWTLAAMLPCAVATLDLRYNAYDDAGVDALGALLQRPALRHVALAETLSRAAQDRLRAMSPRTLRLTFDVK</sequence>
<keyword evidence="2" id="KW-1185">Reference proteome</keyword>
<dbReference type="Proteomes" id="UP000030762">
    <property type="component" value="Unassembled WGS sequence"/>
</dbReference>
<reference evidence="1 2" key="1">
    <citation type="submission" date="2012-04" db="EMBL/GenBank/DDBJ databases">
        <title>The Genome Sequence of Saprolegnia declina VS20.</title>
        <authorList>
            <consortium name="The Broad Institute Genome Sequencing Platform"/>
            <person name="Russ C."/>
            <person name="Nusbaum C."/>
            <person name="Tyler B."/>
            <person name="van West P."/>
            <person name="Dieguez-Uribeondo J."/>
            <person name="de Bruijn I."/>
            <person name="Tripathy S."/>
            <person name="Jiang R."/>
            <person name="Young S.K."/>
            <person name="Zeng Q."/>
            <person name="Gargeya S."/>
            <person name="Fitzgerald M."/>
            <person name="Haas B."/>
            <person name="Abouelleil A."/>
            <person name="Alvarado L."/>
            <person name="Arachchi H.M."/>
            <person name="Berlin A."/>
            <person name="Chapman S.B."/>
            <person name="Goldberg J."/>
            <person name="Griggs A."/>
            <person name="Gujja S."/>
            <person name="Hansen M."/>
            <person name="Howarth C."/>
            <person name="Imamovic A."/>
            <person name="Larimer J."/>
            <person name="McCowen C."/>
            <person name="Montmayeur A."/>
            <person name="Murphy C."/>
            <person name="Neiman D."/>
            <person name="Pearson M."/>
            <person name="Priest M."/>
            <person name="Roberts A."/>
            <person name="Saif S."/>
            <person name="Shea T."/>
            <person name="Sisk P."/>
            <person name="Sykes S."/>
            <person name="Wortman J."/>
            <person name="Nusbaum C."/>
            <person name="Birren B."/>
        </authorList>
    </citation>
    <scope>NUCLEOTIDE SEQUENCE [LARGE SCALE GENOMIC DNA]</scope>
    <source>
        <strain evidence="1 2">VS20</strain>
    </source>
</reference>
<gene>
    <name evidence="1" type="ORF">SDRG_10637</name>
</gene>
<evidence type="ECO:0000313" key="1">
    <source>
        <dbReference type="EMBL" id="EQC31853.1"/>
    </source>
</evidence>
<organism evidence="1 2">
    <name type="scientific">Saprolegnia diclina (strain VS20)</name>
    <dbReference type="NCBI Taxonomy" id="1156394"/>
    <lineage>
        <taxon>Eukaryota</taxon>
        <taxon>Sar</taxon>
        <taxon>Stramenopiles</taxon>
        <taxon>Oomycota</taxon>
        <taxon>Saprolegniomycetes</taxon>
        <taxon>Saprolegniales</taxon>
        <taxon>Saprolegniaceae</taxon>
        <taxon>Saprolegnia</taxon>
    </lineage>
</organism>
<dbReference type="OMA" id="HPCVELD"/>
<evidence type="ECO:0008006" key="3">
    <source>
        <dbReference type="Google" id="ProtNLM"/>
    </source>
</evidence>
<dbReference type="GeneID" id="19951364"/>